<protein>
    <submittedName>
        <fullName evidence="3">F-box protein CPR30-like</fullName>
    </submittedName>
</protein>
<dbReference type="InterPro" id="IPR017451">
    <property type="entry name" value="F-box-assoc_interact_dom"/>
</dbReference>
<evidence type="ECO:0000259" key="1">
    <source>
        <dbReference type="Pfam" id="PF07734"/>
    </source>
</evidence>
<dbReference type="GeneID" id="111021484"/>
<keyword evidence="2" id="KW-1185">Reference proteome</keyword>
<dbReference type="InterPro" id="IPR006527">
    <property type="entry name" value="F-box-assoc_dom_typ1"/>
</dbReference>
<reference evidence="3" key="1">
    <citation type="submission" date="2025-08" db="UniProtKB">
        <authorList>
            <consortium name="RefSeq"/>
        </authorList>
    </citation>
    <scope>IDENTIFICATION</scope>
    <source>
        <strain evidence="3">OHB3-1</strain>
    </source>
</reference>
<dbReference type="AlphaFoldDB" id="A0A6J1DIV7"/>
<name>A0A6J1DIV7_MOMCH</name>
<gene>
    <name evidence="3" type="primary">LOC111021484</name>
</gene>
<dbReference type="Pfam" id="PF07734">
    <property type="entry name" value="FBA_1"/>
    <property type="match status" value="1"/>
</dbReference>
<dbReference type="NCBIfam" id="TIGR01640">
    <property type="entry name" value="F_box_assoc_1"/>
    <property type="match status" value="1"/>
</dbReference>
<dbReference type="OrthoDB" id="1867629at2759"/>
<dbReference type="Proteomes" id="UP000504603">
    <property type="component" value="Unplaced"/>
</dbReference>
<dbReference type="PANTHER" id="PTHR31672">
    <property type="entry name" value="BNACNNG10540D PROTEIN"/>
    <property type="match status" value="1"/>
</dbReference>
<dbReference type="InterPro" id="IPR050796">
    <property type="entry name" value="SCF_F-box_component"/>
</dbReference>
<accession>A0A6J1DIV7</accession>
<proteinExistence type="predicted"/>
<evidence type="ECO:0000313" key="3">
    <source>
        <dbReference type="RefSeq" id="XP_022154170.1"/>
    </source>
</evidence>
<organism evidence="2 3">
    <name type="scientific">Momordica charantia</name>
    <name type="common">Bitter gourd</name>
    <name type="synonym">Balsam pear</name>
    <dbReference type="NCBI Taxonomy" id="3673"/>
    <lineage>
        <taxon>Eukaryota</taxon>
        <taxon>Viridiplantae</taxon>
        <taxon>Streptophyta</taxon>
        <taxon>Embryophyta</taxon>
        <taxon>Tracheophyta</taxon>
        <taxon>Spermatophyta</taxon>
        <taxon>Magnoliopsida</taxon>
        <taxon>eudicotyledons</taxon>
        <taxon>Gunneridae</taxon>
        <taxon>Pentapetalae</taxon>
        <taxon>rosids</taxon>
        <taxon>fabids</taxon>
        <taxon>Cucurbitales</taxon>
        <taxon>Cucurbitaceae</taxon>
        <taxon>Momordiceae</taxon>
        <taxon>Momordica</taxon>
    </lineage>
</organism>
<feature type="domain" description="F-box associated beta-propeller type 1" evidence="1">
    <location>
        <begin position="33"/>
        <end position="167"/>
    </location>
</feature>
<sequence length="189" mass="21729">MLTSLKFPLASAAVVDMDLPLSEHFQYCEFSGHSRGLICLSNMLGNIFLCNPATGELRKLPPSILLTEPPEDPFDPSCTRTNGVGFGYDPKSMDFKVVRVVTFEEEEYEYECYRTEVYDLGKDGWREIESRACGFVVSGCSFDMYHEGMYYWIALEEDEEEHQECITPYLRLDESIAFLVFTKPNSFHF</sequence>
<evidence type="ECO:0000313" key="2">
    <source>
        <dbReference type="Proteomes" id="UP000504603"/>
    </source>
</evidence>
<dbReference type="PANTHER" id="PTHR31672:SF13">
    <property type="entry name" value="F-BOX PROTEIN CPR30-LIKE"/>
    <property type="match status" value="1"/>
</dbReference>
<dbReference type="RefSeq" id="XP_022154170.1">
    <property type="nucleotide sequence ID" value="XM_022298478.1"/>
</dbReference>
<dbReference type="KEGG" id="mcha:111021484"/>